<dbReference type="Gene3D" id="2.60.40.10">
    <property type="entry name" value="Immunoglobulins"/>
    <property type="match status" value="1"/>
</dbReference>
<protein>
    <recommendedName>
        <fullName evidence="3">IPT/TIG domain-containing protein</fullName>
    </recommendedName>
</protein>
<evidence type="ECO:0000313" key="2">
    <source>
        <dbReference type="Proteomes" id="UP000178943"/>
    </source>
</evidence>
<sequence length="1054" mass="114862">MLLNLISSPKTVSASNKLFVPFIPLLNPGTSLLVSKAGDNVSLNWTGTGTLYNGVAATDKKFLNNYLLFQNLTATSFTYTNALINSKEIEFFDVTDETETNRGEDGNGQLPPPPPEITTISSLLFIGGAATITGNNFSEVPGDNNICFAGGVCIKPDTANSTQLDFIVPPSAISGPIWVNIGQMDSNAVLVDIKLEDSSTTYIMRTLGFSIPTSDYWTGASLGGTNNRFYRLYYDDIQKKWLRDERQGTYASNILYCSTKTDSAKRIYCAVGSILPLGVGASRFLQTNTSANLQNCIDLGGTSGYTNVRGAAADPNPNAEPGRDAVYFAVADDWDPPTYHIKKVAAGCGAIMDDNYGETNWYGSWNAIVGMAVNPSNGDLYVAEPKQIMIVHPDESISIFKTGFSNIYNIDVWREPGSASGYVVVADNGASLIKAIPLDNTFTEPIEVSPASTARAVAIGWTTYSTWDWNTSDLIRLTIAHNDGQSSVPKLRDEPFLIAEPYDNTPEIWISSPDVTDLADHQSRLRPSTDPSSLVYSTVKIVAYWKDGYSSRTICAIMGDPMSFAPYEPAPSPIPAGCTHPWKDPVTGSVYGPCDNHEDFAIGAVGSPPDGATDLLSCKTNCGANSSNACIFEFQITQRYAGDNYRVYFWIPDNPWSIKSTTLTAWKRVHIEQDKMCRRGGMLWEDPAREPDAQPNDGAILISKYNTARVDDLHLNDIIDIFDSLRPYEGTHDIACVIGIDDTYSSDFVIIILGEVSGATCLASNYYLLQSYDGSVPNLANPLPNKWDFTIGESAGVCVDAQGYFQADSSRLNKRDKTGPFDDGFVSFKEVNSGRSVLPYLPPSFFAAIFDNSARFHQKWFSNKDPFSCYIEDPINQCINCCNNPHNYYHIAGASDDPNARGETLAASDISLVYMLGAEDAVNSYCGSNPCTGNETGNYIRRTSAHELAHQFRINLDLPCQEGHDTNNAWCGGPGSSCVSSIAACNPSPPNPMVEWCLMNETNDPFDLTVCQRSNGIDRMECSDLSAHYIPGQPSCTETNCSGGVSIRTNTDPE</sequence>
<name>A0A1F5VUQ8_9BACT</name>
<dbReference type="InterPro" id="IPR013783">
    <property type="entry name" value="Ig-like_fold"/>
</dbReference>
<gene>
    <name evidence="1" type="ORF">A2Y62_21765</name>
</gene>
<dbReference type="Proteomes" id="UP000178943">
    <property type="component" value="Unassembled WGS sequence"/>
</dbReference>
<accession>A0A1F5VUQ8</accession>
<evidence type="ECO:0000313" key="1">
    <source>
        <dbReference type="EMBL" id="OGF66811.1"/>
    </source>
</evidence>
<reference evidence="1 2" key="1">
    <citation type="journal article" date="2016" name="Nat. Commun.">
        <title>Thousands of microbial genomes shed light on interconnected biogeochemical processes in an aquifer system.</title>
        <authorList>
            <person name="Anantharaman K."/>
            <person name="Brown C.T."/>
            <person name="Hug L.A."/>
            <person name="Sharon I."/>
            <person name="Castelle C.J."/>
            <person name="Probst A.J."/>
            <person name="Thomas B.C."/>
            <person name="Singh A."/>
            <person name="Wilkins M.J."/>
            <person name="Karaoz U."/>
            <person name="Brodie E.L."/>
            <person name="Williams K.H."/>
            <person name="Hubbard S.S."/>
            <person name="Banfield J.F."/>
        </authorList>
    </citation>
    <scope>NUCLEOTIDE SEQUENCE [LARGE SCALE GENOMIC DNA]</scope>
</reference>
<evidence type="ECO:0008006" key="3">
    <source>
        <dbReference type="Google" id="ProtNLM"/>
    </source>
</evidence>
<organism evidence="1 2">
    <name type="scientific">Candidatus Fischerbacteria bacterium RBG_13_37_8</name>
    <dbReference type="NCBI Taxonomy" id="1817863"/>
    <lineage>
        <taxon>Bacteria</taxon>
        <taxon>Candidatus Fischeribacteriota</taxon>
    </lineage>
</organism>
<dbReference type="EMBL" id="MFGW01000084">
    <property type="protein sequence ID" value="OGF66811.1"/>
    <property type="molecule type" value="Genomic_DNA"/>
</dbReference>
<dbReference type="AlphaFoldDB" id="A0A1F5VUQ8"/>
<comment type="caution">
    <text evidence="1">The sequence shown here is derived from an EMBL/GenBank/DDBJ whole genome shotgun (WGS) entry which is preliminary data.</text>
</comment>
<dbReference type="SUPFAM" id="SSF81296">
    <property type="entry name" value="E set domains"/>
    <property type="match status" value="1"/>
</dbReference>
<proteinExistence type="predicted"/>
<dbReference type="InterPro" id="IPR014756">
    <property type="entry name" value="Ig_E-set"/>
</dbReference>